<dbReference type="GO" id="GO:0003677">
    <property type="term" value="F:DNA binding"/>
    <property type="evidence" value="ECO:0007669"/>
    <property type="project" value="InterPro"/>
</dbReference>
<evidence type="ECO:0000313" key="6">
    <source>
        <dbReference type="EMBL" id="WJW65468.1"/>
    </source>
</evidence>
<dbReference type="InterPro" id="IPR003115">
    <property type="entry name" value="ParB_N"/>
</dbReference>
<dbReference type="Pfam" id="PF02195">
    <property type="entry name" value="ParB_N"/>
    <property type="match status" value="1"/>
</dbReference>
<keyword evidence="2" id="KW-0159">Chromosome partition</keyword>
<dbReference type="PANTHER" id="PTHR33375:SF1">
    <property type="entry name" value="CHROMOSOME-PARTITIONING PROTEIN PARB-RELATED"/>
    <property type="match status" value="1"/>
</dbReference>
<dbReference type="EMBL" id="JACATZ010000001">
    <property type="protein sequence ID" value="NWJ46089.1"/>
    <property type="molecule type" value="Genomic_DNA"/>
</dbReference>
<evidence type="ECO:0000256" key="2">
    <source>
        <dbReference type="ARBA" id="ARBA00022829"/>
    </source>
</evidence>
<dbReference type="GO" id="GO:0005694">
    <property type="term" value="C:chromosome"/>
    <property type="evidence" value="ECO:0007669"/>
    <property type="project" value="TreeGrafter"/>
</dbReference>
<dbReference type="AlphaFoldDB" id="A0A8T7M1N5"/>
<dbReference type="RefSeq" id="WP_341467352.1">
    <property type="nucleotide sequence ID" value="NZ_CP128399.1"/>
</dbReference>
<reference evidence="5 7" key="1">
    <citation type="submission" date="2020-06" db="EMBL/GenBank/DDBJ databases">
        <title>Anoxygenic phototrophic Chloroflexota member uses a Type I reaction center.</title>
        <authorList>
            <person name="Tsuji J.M."/>
            <person name="Shaw N.A."/>
            <person name="Nagashima S."/>
            <person name="Venkiteswaran J."/>
            <person name="Schiff S.L."/>
            <person name="Hanada S."/>
            <person name="Tank M."/>
            <person name="Neufeld J.D."/>
        </authorList>
    </citation>
    <scope>NUCLEOTIDE SEQUENCE [LARGE SCALE GENOMIC DNA]</scope>
    <source>
        <strain evidence="5">L227-S17</strain>
    </source>
</reference>
<dbReference type="Proteomes" id="UP001431572">
    <property type="component" value="Chromosome 1"/>
</dbReference>
<comment type="similarity">
    <text evidence="1">Belongs to the ParB family.</text>
</comment>
<dbReference type="InterPro" id="IPR041468">
    <property type="entry name" value="HTH_ParB/Spo0J"/>
</dbReference>
<feature type="compositionally biased region" description="Polar residues" evidence="3">
    <location>
        <begin position="1"/>
        <end position="13"/>
    </location>
</feature>
<evidence type="ECO:0000313" key="8">
    <source>
        <dbReference type="Proteomes" id="UP001431572"/>
    </source>
</evidence>
<dbReference type="InterPro" id="IPR036086">
    <property type="entry name" value="ParB/Sulfiredoxin_sf"/>
</dbReference>
<feature type="region of interest" description="Disordered" evidence="3">
    <location>
        <begin position="1"/>
        <end position="24"/>
    </location>
</feature>
<dbReference type="InterPro" id="IPR004437">
    <property type="entry name" value="ParB/RepB/Spo0J"/>
</dbReference>
<organism evidence="5 7">
    <name type="scientific">Candidatus Chlorohelix allophototropha</name>
    <dbReference type="NCBI Taxonomy" id="3003348"/>
    <lineage>
        <taxon>Bacteria</taxon>
        <taxon>Bacillati</taxon>
        <taxon>Chloroflexota</taxon>
        <taxon>Chloroflexia</taxon>
        <taxon>Candidatus Chloroheliales</taxon>
        <taxon>Candidatus Chloroheliaceae</taxon>
        <taxon>Candidatus Chlorohelix</taxon>
    </lineage>
</organism>
<keyword evidence="8" id="KW-1185">Reference proteome</keyword>
<dbReference type="GO" id="GO:0007059">
    <property type="term" value="P:chromosome segregation"/>
    <property type="evidence" value="ECO:0007669"/>
    <property type="project" value="UniProtKB-KW"/>
</dbReference>
<sequence length="362" mass="40362">MTAKRNNNSNTAGTRRELWQQDVGADEAPTGRLTWIRSDLIDPNPRQPRKTLDRVALEELKASIEAQGILQPLLVMREKPAAPNADTRYTLIAGQRRLTAARELGKKLVPVLILSETDPQGSLLNAITENVQRRALAPWEEGESYHLLASEFNMTQAEIAQRLGKSGEAGRVYVAERISIAENLDPEARRILLHQTTDSLLDNSQFVAQATLSDFIHNIEPGGELSYGVGVVRELSRIPRERQRVAAEAIRTLETQLGRKPSSSEAIKLLKGYRGVKAQRRGGGELSSHNSKLVQKEQPKQNEQPILPGLSEEPENEPKPSIKLADLEIIRRWGGNGKEKPLSREELITLLRQDLERLESGD</sequence>
<evidence type="ECO:0000256" key="1">
    <source>
        <dbReference type="ARBA" id="ARBA00006295"/>
    </source>
</evidence>
<dbReference type="SUPFAM" id="SSF110849">
    <property type="entry name" value="ParB/Sulfiredoxin"/>
    <property type="match status" value="1"/>
</dbReference>
<evidence type="ECO:0000313" key="5">
    <source>
        <dbReference type="EMBL" id="NWJ46089.1"/>
    </source>
</evidence>
<evidence type="ECO:0000256" key="3">
    <source>
        <dbReference type="SAM" id="MobiDB-lite"/>
    </source>
</evidence>
<feature type="domain" description="ParB-like N-terminal" evidence="4">
    <location>
        <begin position="34"/>
        <end position="131"/>
    </location>
</feature>
<dbReference type="Gene3D" id="1.10.10.2830">
    <property type="match status" value="1"/>
</dbReference>
<accession>A0A8T7M1N5</accession>
<gene>
    <name evidence="5" type="ORF">HXX08_09445</name>
    <name evidence="6" type="ORF">OZ401_001233</name>
</gene>
<dbReference type="EMBL" id="CP128399">
    <property type="protein sequence ID" value="WJW65468.1"/>
    <property type="molecule type" value="Genomic_DNA"/>
</dbReference>
<evidence type="ECO:0000313" key="7">
    <source>
        <dbReference type="Proteomes" id="UP000521676"/>
    </source>
</evidence>
<evidence type="ECO:0000259" key="4">
    <source>
        <dbReference type="SMART" id="SM00470"/>
    </source>
</evidence>
<dbReference type="PANTHER" id="PTHR33375">
    <property type="entry name" value="CHROMOSOME-PARTITIONING PROTEIN PARB-RELATED"/>
    <property type="match status" value="1"/>
</dbReference>
<dbReference type="Gene3D" id="3.90.1530.30">
    <property type="match status" value="1"/>
</dbReference>
<dbReference type="NCBIfam" id="TIGR00180">
    <property type="entry name" value="parB_part"/>
    <property type="match status" value="1"/>
</dbReference>
<dbReference type="InterPro" id="IPR050336">
    <property type="entry name" value="Chromosome_partition/occlusion"/>
</dbReference>
<proteinExistence type="inferred from homology"/>
<feature type="region of interest" description="Disordered" evidence="3">
    <location>
        <begin position="279"/>
        <end position="324"/>
    </location>
</feature>
<dbReference type="Proteomes" id="UP000521676">
    <property type="component" value="Unassembled WGS sequence"/>
</dbReference>
<name>A0A8T7M1N5_9CHLR</name>
<dbReference type="Pfam" id="PF17762">
    <property type="entry name" value="HTH_ParB"/>
    <property type="match status" value="1"/>
</dbReference>
<protein>
    <submittedName>
        <fullName evidence="5">ParB/RepB/Spo0J family partition protein</fullName>
    </submittedName>
</protein>
<dbReference type="SMART" id="SM00470">
    <property type="entry name" value="ParB"/>
    <property type="match status" value="1"/>
</dbReference>
<reference evidence="6" key="2">
    <citation type="journal article" date="2024" name="Nature">
        <title>Anoxygenic phototroph of the Chloroflexota uses a type I reaction centre.</title>
        <authorList>
            <person name="Tsuji J.M."/>
            <person name="Shaw N.A."/>
            <person name="Nagashima S."/>
            <person name="Venkiteswaran J.J."/>
            <person name="Schiff S.L."/>
            <person name="Watanabe T."/>
            <person name="Fukui M."/>
            <person name="Hanada S."/>
            <person name="Tank M."/>
            <person name="Neufeld J.D."/>
        </authorList>
    </citation>
    <scope>NUCLEOTIDE SEQUENCE</scope>
    <source>
        <strain evidence="6">L227-S17</strain>
    </source>
</reference>